<sequence>MAEEEESEGGLTSFFSSSIKRKSRCGTRESEVNERENKNN</sequence>
<evidence type="ECO:0000256" key="1">
    <source>
        <dbReference type="SAM" id="MobiDB-lite"/>
    </source>
</evidence>
<protein>
    <submittedName>
        <fullName evidence="2">Uncharacterized protein</fullName>
    </submittedName>
</protein>
<dbReference type="AlphaFoldDB" id="A0A2P2KX59"/>
<organism evidence="2">
    <name type="scientific">Rhizophora mucronata</name>
    <name type="common">Asiatic mangrove</name>
    <dbReference type="NCBI Taxonomy" id="61149"/>
    <lineage>
        <taxon>Eukaryota</taxon>
        <taxon>Viridiplantae</taxon>
        <taxon>Streptophyta</taxon>
        <taxon>Embryophyta</taxon>
        <taxon>Tracheophyta</taxon>
        <taxon>Spermatophyta</taxon>
        <taxon>Magnoliopsida</taxon>
        <taxon>eudicotyledons</taxon>
        <taxon>Gunneridae</taxon>
        <taxon>Pentapetalae</taxon>
        <taxon>rosids</taxon>
        <taxon>fabids</taxon>
        <taxon>Malpighiales</taxon>
        <taxon>Rhizophoraceae</taxon>
        <taxon>Rhizophora</taxon>
    </lineage>
</organism>
<feature type="region of interest" description="Disordered" evidence="1">
    <location>
        <begin position="1"/>
        <end position="40"/>
    </location>
</feature>
<evidence type="ECO:0000313" key="2">
    <source>
        <dbReference type="EMBL" id="MBX10268.1"/>
    </source>
</evidence>
<accession>A0A2P2KX59</accession>
<name>A0A2P2KX59_RHIMU</name>
<feature type="compositionally biased region" description="Basic and acidic residues" evidence="1">
    <location>
        <begin position="26"/>
        <end position="40"/>
    </location>
</feature>
<reference evidence="2" key="1">
    <citation type="submission" date="2018-02" db="EMBL/GenBank/DDBJ databases">
        <title>Rhizophora mucronata_Transcriptome.</title>
        <authorList>
            <person name="Meera S.P."/>
            <person name="Sreeshan A."/>
            <person name="Augustine A."/>
        </authorList>
    </citation>
    <scope>NUCLEOTIDE SEQUENCE</scope>
    <source>
        <tissue evidence="2">Leaf</tissue>
    </source>
</reference>
<dbReference type="EMBL" id="GGEC01029784">
    <property type="protein sequence ID" value="MBX10268.1"/>
    <property type="molecule type" value="Transcribed_RNA"/>
</dbReference>
<proteinExistence type="predicted"/>